<dbReference type="Proteomes" id="UP000251311">
    <property type="component" value="Unassembled WGS sequence"/>
</dbReference>
<accession>A0ABX5JL68</accession>
<evidence type="ECO:0000313" key="2">
    <source>
        <dbReference type="Proteomes" id="UP000251311"/>
    </source>
</evidence>
<sequence>MDRSLKALDLLKEQYNILNNGIDGIWINPKKLDEAIKELEDLENRSCNNCLYFSNSGHGFGLCNKGVSSDFKIGTFYCNKWEVKNECS</sequence>
<keyword evidence="2" id="KW-1185">Reference proteome</keyword>
<proteinExistence type="predicted"/>
<evidence type="ECO:0000313" key="1">
    <source>
        <dbReference type="EMBL" id="PUE67407.1"/>
    </source>
</evidence>
<gene>
    <name evidence="1" type="ORF">B0175_00040</name>
</gene>
<reference evidence="1 2" key="1">
    <citation type="submission" date="2017-02" db="EMBL/GenBank/DDBJ databases">
        <title>Arcobacter lacus sp. nov., a new species isolated from reclaimed water.</title>
        <authorList>
            <person name="Figueras M.J."/>
            <person name="Perez-Cataluna A."/>
            <person name="Salas-Masso N."/>
        </authorList>
    </citation>
    <scope>NUCLEOTIDE SEQUENCE [LARGE SCALE GENOMIC DNA]</scope>
    <source>
        <strain evidence="1 2">RW43-9</strain>
    </source>
</reference>
<comment type="caution">
    <text evidence="1">The sequence shown here is derived from an EMBL/GenBank/DDBJ whole genome shotgun (WGS) entry which is preliminary data.</text>
</comment>
<organism evidence="1 2">
    <name type="scientific">Arcobacter lacus</name>
    <dbReference type="NCBI Taxonomy" id="1912876"/>
    <lineage>
        <taxon>Bacteria</taxon>
        <taxon>Pseudomonadati</taxon>
        <taxon>Campylobacterota</taxon>
        <taxon>Epsilonproteobacteria</taxon>
        <taxon>Campylobacterales</taxon>
        <taxon>Arcobacteraceae</taxon>
        <taxon>Arcobacter</taxon>
    </lineage>
</organism>
<dbReference type="RefSeq" id="WP_108526719.1">
    <property type="nucleotide sequence ID" value="NZ_MUXF01000001.1"/>
</dbReference>
<protein>
    <submittedName>
        <fullName evidence="1">Uncharacterized protein</fullName>
    </submittedName>
</protein>
<dbReference type="EMBL" id="MUXF01000001">
    <property type="protein sequence ID" value="PUE67407.1"/>
    <property type="molecule type" value="Genomic_DNA"/>
</dbReference>
<name>A0ABX5JL68_9BACT</name>